<reference evidence="3" key="1">
    <citation type="submission" date="2013-02" db="EMBL/GenBank/DDBJ databases">
        <authorList>
            <consortium name="The Broad Institute Genome Sequencing Platform"/>
            <person name="Cuomo C."/>
            <person name="Becnel J."/>
            <person name="Sanscrainte N."/>
            <person name="Walker B."/>
            <person name="Young S.K."/>
            <person name="Zeng Q."/>
            <person name="Gargeya S."/>
            <person name="Fitzgerald M."/>
            <person name="Haas B."/>
            <person name="Abouelleil A."/>
            <person name="Alvarado L."/>
            <person name="Arachchi H.M."/>
            <person name="Berlin A.M."/>
            <person name="Chapman S.B."/>
            <person name="Dewar J."/>
            <person name="Goldberg J."/>
            <person name="Griggs A."/>
            <person name="Gujja S."/>
            <person name="Hansen M."/>
            <person name="Howarth C."/>
            <person name="Imamovic A."/>
            <person name="Larimer J."/>
            <person name="McCowan C."/>
            <person name="Murphy C."/>
            <person name="Neiman D."/>
            <person name="Pearson M."/>
            <person name="Priest M."/>
            <person name="Roberts A."/>
            <person name="Saif S."/>
            <person name="Shea T."/>
            <person name="Sisk P."/>
            <person name="Sykes S."/>
            <person name="Wortman J."/>
            <person name="Nusbaum C."/>
            <person name="Birren B."/>
        </authorList>
    </citation>
    <scope>NUCLEOTIDE SEQUENCE [LARGE SCALE GENOMIC DNA]</scope>
    <source>
        <strain evidence="3">PRA339</strain>
    </source>
</reference>
<keyword evidence="1" id="KW-0732">Signal</keyword>
<gene>
    <name evidence="2" type="ORF">H312_03050</name>
</gene>
<proteinExistence type="predicted"/>
<dbReference type="OrthoDB" id="10322177at2759"/>
<dbReference type="Proteomes" id="UP000030655">
    <property type="component" value="Unassembled WGS sequence"/>
</dbReference>
<organism evidence="2 3">
    <name type="scientific">Anncaliia algerae PRA339</name>
    <dbReference type="NCBI Taxonomy" id="1288291"/>
    <lineage>
        <taxon>Eukaryota</taxon>
        <taxon>Fungi</taxon>
        <taxon>Fungi incertae sedis</taxon>
        <taxon>Microsporidia</taxon>
        <taxon>Tubulinosematoidea</taxon>
        <taxon>Tubulinosematidae</taxon>
        <taxon>Anncaliia</taxon>
    </lineage>
</organism>
<name>A0A059EXJ4_9MICR</name>
<sequence length="279" mass="32925">MTMILLIIIGLIFSAGETYMCLNDDLKIIENELDNENLILLEKIFFIKENTDYFYRYSIKLQKRNLSKFFYSMYKQTMNAVSLLNSSCKCHDHYFLKRPFNVKYNFIKNIATEYALQFKNFDEIYDYCIKKEKELINIFSSLSNKTNISFTVVRNKIRQNYAKEIQECYEVGTGNAIPCCSQDKKNIISDPDLSVDYISITYNLAQYLINIKKCFRLIKAYKDIVAALNIHIKETLTHLYLILREPIDSCKCQKYLEVLNPHLTIILENTLKMKQVLNK</sequence>
<reference evidence="2 3" key="2">
    <citation type="submission" date="2014-03" db="EMBL/GenBank/DDBJ databases">
        <title>The Genome Sequence of Anncaliia algerae insect isolate PRA339.</title>
        <authorList>
            <consortium name="The Broad Institute Genome Sequencing Platform"/>
            <consortium name="The Broad Institute Genome Sequencing Center for Infectious Disease"/>
            <person name="Cuomo C."/>
            <person name="Becnel J."/>
            <person name="Sanscrainte N."/>
            <person name="Walker B."/>
            <person name="Young S.K."/>
            <person name="Zeng Q."/>
            <person name="Gargeya S."/>
            <person name="Fitzgerald M."/>
            <person name="Haas B."/>
            <person name="Abouelleil A."/>
            <person name="Alvarado L."/>
            <person name="Arachchi H.M."/>
            <person name="Berlin A.M."/>
            <person name="Chapman S.B."/>
            <person name="Dewar J."/>
            <person name="Goldberg J."/>
            <person name="Griggs A."/>
            <person name="Gujja S."/>
            <person name="Hansen M."/>
            <person name="Howarth C."/>
            <person name="Imamovic A."/>
            <person name="Larimer J."/>
            <person name="McCowan C."/>
            <person name="Murphy C."/>
            <person name="Neiman D."/>
            <person name="Pearson M."/>
            <person name="Priest M."/>
            <person name="Roberts A."/>
            <person name="Saif S."/>
            <person name="Shea T."/>
            <person name="Sisk P."/>
            <person name="Sykes S."/>
            <person name="Wortman J."/>
            <person name="Nusbaum C."/>
            <person name="Birren B."/>
        </authorList>
    </citation>
    <scope>NUCLEOTIDE SEQUENCE [LARGE SCALE GENOMIC DNA]</scope>
    <source>
        <strain evidence="2 3">PRA339</strain>
    </source>
</reference>
<evidence type="ECO:0008006" key="4">
    <source>
        <dbReference type="Google" id="ProtNLM"/>
    </source>
</evidence>
<keyword evidence="3" id="KW-1185">Reference proteome</keyword>
<dbReference type="AlphaFoldDB" id="A0A059EXJ4"/>
<dbReference type="VEuPathDB" id="MicrosporidiaDB:H312_03050"/>
<feature type="signal peptide" evidence="1">
    <location>
        <begin position="1"/>
        <end position="18"/>
    </location>
</feature>
<dbReference type="EMBL" id="KK365257">
    <property type="protein sequence ID" value="KCZ79557.1"/>
    <property type="molecule type" value="Genomic_DNA"/>
</dbReference>
<evidence type="ECO:0000313" key="3">
    <source>
        <dbReference type="Proteomes" id="UP000030655"/>
    </source>
</evidence>
<dbReference type="HOGENOM" id="CLU_1004607_0_0_1"/>
<accession>A0A059EXJ4</accession>
<protein>
    <recommendedName>
        <fullName evidence="4">14-3-3 domain-containing protein</fullName>
    </recommendedName>
</protein>
<evidence type="ECO:0000256" key="1">
    <source>
        <dbReference type="SAM" id="SignalP"/>
    </source>
</evidence>
<feature type="chain" id="PRO_5001572356" description="14-3-3 domain-containing protein" evidence="1">
    <location>
        <begin position="19"/>
        <end position="279"/>
    </location>
</feature>
<evidence type="ECO:0000313" key="2">
    <source>
        <dbReference type="EMBL" id="KCZ79557.1"/>
    </source>
</evidence>